<dbReference type="RefSeq" id="WP_381173775.1">
    <property type="nucleotide sequence ID" value="NZ_JBHSFK010000012.1"/>
</dbReference>
<accession>A0ABV9AT15</accession>
<dbReference type="EMBL" id="JBHSFK010000012">
    <property type="protein sequence ID" value="MFC4501738.1"/>
    <property type="molecule type" value="Genomic_DNA"/>
</dbReference>
<dbReference type="InterPro" id="IPR052892">
    <property type="entry name" value="NA-targeting_endonuclease"/>
</dbReference>
<dbReference type="GO" id="GO:0004519">
    <property type="term" value="F:endonuclease activity"/>
    <property type="evidence" value="ECO:0007669"/>
    <property type="project" value="UniProtKB-KW"/>
</dbReference>
<sequence length="111" mass="12510">MPRAASICYVRGCPKRTVYRGRCPKHAPPAWETTSARNTVRGPEQRAWDRVIRPRVLVRDGFACSLCGARERLEVDHVVPVARGGAWTLENAQTLCQDCHAAKSARDRRQK</sequence>
<evidence type="ECO:0000313" key="3">
    <source>
        <dbReference type="Proteomes" id="UP001595839"/>
    </source>
</evidence>
<dbReference type="PANTHER" id="PTHR33877:SF2">
    <property type="entry name" value="OS07G0170200 PROTEIN"/>
    <property type="match status" value="1"/>
</dbReference>
<reference evidence="3" key="1">
    <citation type="journal article" date="2019" name="Int. J. Syst. Evol. Microbiol.">
        <title>The Global Catalogue of Microorganisms (GCM) 10K type strain sequencing project: providing services to taxonomists for standard genome sequencing and annotation.</title>
        <authorList>
            <consortium name="The Broad Institute Genomics Platform"/>
            <consortium name="The Broad Institute Genome Sequencing Center for Infectious Disease"/>
            <person name="Wu L."/>
            <person name="Ma J."/>
        </authorList>
    </citation>
    <scope>NUCLEOTIDE SEQUENCE [LARGE SCALE GENOMIC DNA]</scope>
    <source>
        <strain evidence="3">CGMCC 4.7177</strain>
    </source>
</reference>
<protein>
    <submittedName>
        <fullName evidence="2">HNH endonuclease</fullName>
    </submittedName>
</protein>
<proteinExistence type="predicted"/>
<keyword evidence="2" id="KW-0378">Hydrolase</keyword>
<dbReference type="Pfam" id="PF01844">
    <property type="entry name" value="HNH"/>
    <property type="match status" value="1"/>
</dbReference>
<dbReference type="Gene3D" id="1.10.30.50">
    <property type="match status" value="1"/>
</dbReference>
<dbReference type="CDD" id="cd00085">
    <property type="entry name" value="HNHc"/>
    <property type="match status" value="1"/>
</dbReference>
<organism evidence="2 3">
    <name type="scientific">Streptomyces vulcanius</name>
    <dbReference type="NCBI Taxonomy" id="1441876"/>
    <lineage>
        <taxon>Bacteria</taxon>
        <taxon>Bacillati</taxon>
        <taxon>Actinomycetota</taxon>
        <taxon>Actinomycetes</taxon>
        <taxon>Kitasatosporales</taxon>
        <taxon>Streptomycetaceae</taxon>
        <taxon>Streptomyces</taxon>
    </lineage>
</organism>
<keyword evidence="2" id="KW-0540">Nuclease</keyword>
<dbReference type="Proteomes" id="UP001595839">
    <property type="component" value="Unassembled WGS sequence"/>
</dbReference>
<gene>
    <name evidence="2" type="ORF">ACFPIH_19740</name>
</gene>
<dbReference type="PANTHER" id="PTHR33877">
    <property type="entry name" value="SLL1193 PROTEIN"/>
    <property type="match status" value="1"/>
</dbReference>
<dbReference type="SMART" id="SM00507">
    <property type="entry name" value="HNHc"/>
    <property type="match status" value="1"/>
</dbReference>
<keyword evidence="3" id="KW-1185">Reference proteome</keyword>
<keyword evidence="2" id="KW-0255">Endonuclease</keyword>
<evidence type="ECO:0000259" key="1">
    <source>
        <dbReference type="SMART" id="SM00507"/>
    </source>
</evidence>
<comment type="caution">
    <text evidence="2">The sequence shown here is derived from an EMBL/GenBank/DDBJ whole genome shotgun (WGS) entry which is preliminary data.</text>
</comment>
<feature type="domain" description="HNH nuclease" evidence="1">
    <location>
        <begin position="51"/>
        <end position="101"/>
    </location>
</feature>
<evidence type="ECO:0000313" key="2">
    <source>
        <dbReference type="EMBL" id="MFC4501738.1"/>
    </source>
</evidence>
<dbReference type="InterPro" id="IPR003615">
    <property type="entry name" value="HNH_nuc"/>
</dbReference>
<name>A0ABV9AT15_9ACTN</name>
<dbReference type="InterPro" id="IPR002711">
    <property type="entry name" value="HNH"/>
</dbReference>